<dbReference type="Pfam" id="PF01546">
    <property type="entry name" value="Peptidase_M20"/>
    <property type="match status" value="1"/>
</dbReference>
<evidence type="ECO:0000313" key="6">
    <source>
        <dbReference type="EMBL" id="MBB6071015.1"/>
    </source>
</evidence>
<comment type="caution">
    <text evidence="6">The sequence shown here is derived from an EMBL/GenBank/DDBJ whole genome shotgun (WGS) entry which is preliminary data.</text>
</comment>
<evidence type="ECO:0000256" key="1">
    <source>
        <dbReference type="ARBA" id="ARBA00001947"/>
    </source>
</evidence>
<reference evidence="6 7" key="1">
    <citation type="submission" date="2020-08" db="EMBL/GenBank/DDBJ databases">
        <title>Genomic Encyclopedia of Type Strains, Phase IV (KMG-IV): sequencing the most valuable type-strain genomes for metagenomic binning, comparative biology and taxonomic classification.</title>
        <authorList>
            <person name="Goeker M."/>
        </authorList>
    </citation>
    <scope>NUCLEOTIDE SEQUENCE [LARGE SCALE GENOMIC DNA]</scope>
    <source>
        <strain evidence="6 7">DSM 29007</strain>
    </source>
</reference>
<organism evidence="6 7">
    <name type="scientific">Longimicrobium terrae</name>
    <dbReference type="NCBI Taxonomy" id="1639882"/>
    <lineage>
        <taxon>Bacteria</taxon>
        <taxon>Pseudomonadati</taxon>
        <taxon>Gemmatimonadota</taxon>
        <taxon>Longimicrobiia</taxon>
        <taxon>Longimicrobiales</taxon>
        <taxon>Longimicrobiaceae</taxon>
        <taxon>Longimicrobium</taxon>
    </lineage>
</organism>
<evidence type="ECO:0000313" key="7">
    <source>
        <dbReference type="Proteomes" id="UP000582837"/>
    </source>
</evidence>
<dbReference type="AlphaFoldDB" id="A0A841GYZ2"/>
<keyword evidence="4" id="KW-0862">Zinc</keyword>
<name>A0A841GYZ2_9BACT</name>
<dbReference type="Proteomes" id="UP000582837">
    <property type="component" value="Unassembled WGS sequence"/>
</dbReference>
<dbReference type="InterPro" id="IPR002933">
    <property type="entry name" value="Peptidase_M20"/>
</dbReference>
<dbReference type="InterPro" id="IPR036264">
    <property type="entry name" value="Bact_exopeptidase_dim_dom"/>
</dbReference>
<evidence type="ECO:0000256" key="4">
    <source>
        <dbReference type="ARBA" id="ARBA00022833"/>
    </source>
</evidence>
<keyword evidence="2" id="KW-0479">Metal-binding</keyword>
<evidence type="ECO:0000256" key="2">
    <source>
        <dbReference type="ARBA" id="ARBA00022723"/>
    </source>
</evidence>
<dbReference type="PROSITE" id="PS00758">
    <property type="entry name" value="ARGE_DAPE_CPG2_1"/>
    <property type="match status" value="1"/>
</dbReference>
<dbReference type="InterPro" id="IPR050072">
    <property type="entry name" value="Peptidase_M20A"/>
</dbReference>
<comment type="cofactor">
    <cofactor evidence="1">
        <name>Zn(2+)</name>
        <dbReference type="ChEBI" id="CHEBI:29105"/>
    </cofactor>
</comment>
<proteinExistence type="predicted"/>
<dbReference type="InterPro" id="IPR011650">
    <property type="entry name" value="Peptidase_M20_dimer"/>
</dbReference>
<dbReference type="InterPro" id="IPR001261">
    <property type="entry name" value="ArgE/DapE_CS"/>
</dbReference>
<dbReference type="PANTHER" id="PTHR43808">
    <property type="entry name" value="ACETYLORNITHINE DEACETYLASE"/>
    <property type="match status" value="1"/>
</dbReference>
<sequence>MRIDEAAVRRTLAELVRIPSINAAFSGGTTDEREVAAYVRARMDTLGMHTRAHEPRPGRVSVVGRLPGTGGGRSLMLYAHHDTVGVDGMPDPFTPRVEDGRMYGRGAYDMKCGLAACLAAVEAVVTSGAPLAGDLLIASVADEEEASLGMAEVLRHHTADACILTEPTEVGLVVGHRGFCWMEVVVHGRAAHGSAFAEGIDANLRMGRVLAGLEALSVRLLARPPHPVVGPPSLHAATLQGGTGLSTYAARSVLQIERRTVPGETEADVVGEVREILDALAAEDATFRAEVRPLLTRDPWAAHADSPIAAAVEAAAAQVLGARPARGGAPYWMDAALIGAAGIDAVVMGPAGGGAHAPEEWVDLDSVHQTAQILARTAVAFCGGSSEPGRAA</sequence>
<keyword evidence="7" id="KW-1185">Reference proteome</keyword>
<keyword evidence="3 6" id="KW-0378">Hydrolase</keyword>
<dbReference type="Gene3D" id="3.30.70.360">
    <property type="match status" value="1"/>
</dbReference>
<dbReference type="Gene3D" id="3.40.630.10">
    <property type="entry name" value="Zn peptidases"/>
    <property type="match status" value="1"/>
</dbReference>
<dbReference type="SUPFAM" id="SSF53187">
    <property type="entry name" value="Zn-dependent exopeptidases"/>
    <property type="match status" value="1"/>
</dbReference>
<feature type="domain" description="Peptidase M20 dimerisation" evidence="5">
    <location>
        <begin position="174"/>
        <end position="284"/>
    </location>
</feature>
<protein>
    <submittedName>
        <fullName evidence="6">Acetylornithine deacetylase</fullName>
        <ecNumber evidence="6">3.5.1.16</ecNumber>
    </submittedName>
</protein>
<dbReference type="PANTHER" id="PTHR43808:SF25">
    <property type="entry name" value="PEPTIDASE M20 DIMERISATION DOMAIN-CONTAINING PROTEIN"/>
    <property type="match status" value="1"/>
</dbReference>
<dbReference type="Pfam" id="PF07687">
    <property type="entry name" value="M20_dimer"/>
    <property type="match status" value="1"/>
</dbReference>
<dbReference type="EC" id="3.5.1.16" evidence="6"/>
<accession>A0A841GYZ2</accession>
<dbReference type="SUPFAM" id="SSF55031">
    <property type="entry name" value="Bacterial exopeptidase dimerisation domain"/>
    <property type="match status" value="1"/>
</dbReference>
<dbReference type="RefSeq" id="WP_170033496.1">
    <property type="nucleotide sequence ID" value="NZ_JABDTL010000001.1"/>
</dbReference>
<dbReference type="GO" id="GO:0008777">
    <property type="term" value="F:acetylornithine deacetylase activity"/>
    <property type="evidence" value="ECO:0007669"/>
    <property type="project" value="UniProtKB-EC"/>
</dbReference>
<evidence type="ECO:0000259" key="5">
    <source>
        <dbReference type="Pfam" id="PF07687"/>
    </source>
</evidence>
<evidence type="ECO:0000256" key="3">
    <source>
        <dbReference type="ARBA" id="ARBA00022801"/>
    </source>
</evidence>
<dbReference type="EMBL" id="JACHIA010000006">
    <property type="protein sequence ID" value="MBB6071015.1"/>
    <property type="molecule type" value="Genomic_DNA"/>
</dbReference>
<dbReference type="GO" id="GO:0046872">
    <property type="term" value="F:metal ion binding"/>
    <property type="evidence" value="ECO:0007669"/>
    <property type="project" value="UniProtKB-KW"/>
</dbReference>
<gene>
    <name evidence="6" type="ORF">HNQ61_002637</name>
</gene>